<dbReference type="AlphaFoldDB" id="A0AAW1YUP5"/>
<name>A0AAW1YUP5_RUBAR</name>
<keyword evidence="3" id="KW-1185">Reference proteome</keyword>
<dbReference type="Proteomes" id="UP001457282">
    <property type="component" value="Unassembled WGS sequence"/>
</dbReference>
<evidence type="ECO:0000313" key="2">
    <source>
        <dbReference type="EMBL" id="KAK9951760.1"/>
    </source>
</evidence>
<proteinExistence type="predicted"/>
<evidence type="ECO:0000313" key="3">
    <source>
        <dbReference type="Proteomes" id="UP001457282"/>
    </source>
</evidence>
<comment type="caution">
    <text evidence="2">The sequence shown here is derived from an EMBL/GenBank/DDBJ whole genome shotgun (WGS) entry which is preliminary data.</text>
</comment>
<feature type="compositionally biased region" description="Basic and acidic residues" evidence="1">
    <location>
        <begin position="16"/>
        <end position="40"/>
    </location>
</feature>
<organism evidence="2 3">
    <name type="scientific">Rubus argutus</name>
    <name type="common">Southern blackberry</name>
    <dbReference type="NCBI Taxonomy" id="59490"/>
    <lineage>
        <taxon>Eukaryota</taxon>
        <taxon>Viridiplantae</taxon>
        <taxon>Streptophyta</taxon>
        <taxon>Embryophyta</taxon>
        <taxon>Tracheophyta</taxon>
        <taxon>Spermatophyta</taxon>
        <taxon>Magnoliopsida</taxon>
        <taxon>eudicotyledons</taxon>
        <taxon>Gunneridae</taxon>
        <taxon>Pentapetalae</taxon>
        <taxon>rosids</taxon>
        <taxon>fabids</taxon>
        <taxon>Rosales</taxon>
        <taxon>Rosaceae</taxon>
        <taxon>Rosoideae</taxon>
        <taxon>Rosoideae incertae sedis</taxon>
        <taxon>Rubus</taxon>
    </lineage>
</organism>
<sequence>MGFKQAYTGPRRSNKGRAEGKSCQEQEKQASVIGHEDQKRPQGPYEEASASGAAPEWRTSGSRRKVGESHQGHQGQAKNSKRNKFKVTDEPMICNCESVGRLVRKKLLGPKGGHVMELRGAMKIGR</sequence>
<evidence type="ECO:0000256" key="1">
    <source>
        <dbReference type="SAM" id="MobiDB-lite"/>
    </source>
</evidence>
<accession>A0AAW1YUP5</accession>
<reference evidence="2 3" key="1">
    <citation type="journal article" date="2023" name="G3 (Bethesda)">
        <title>A chromosome-length genome assembly and annotation of blackberry (Rubus argutus, cv. 'Hillquist').</title>
        <authorList>
            <person name="Bruna T."/>
            <person name="Aryal R."/>
            <person name="Dudchenko O."/>
            <person name="Sargent D.J."/>
            <person name="Mead D."/>
            <person name="Buti M."/>
            <person name="Cavallini A."/>
            <person name="Hytonen T."/>
            <person name="Andres J."/>
            <person name="Pham M."/>
            <person name="Weisz D."/>
            <person name="Mascagni F."/>
            <person name="Usai G."/>
            <person name="Natali L."/>
            <person name="Bassil N."/>
            <person name="Fernandez G.E."/>
            <person name="Lomsadze A."/>
            <person name="Armour M."/>
            <person name="Olukolu B."/>
            <person name="Poorten T."/>
            <person name="Britton C."/>
            <person name="Davik J."/>
            <person name="Ashrafi H."/>
            <person name="Aiden E.L."/>
            <person name="Borodovsky M."/>
            <person name="Worthington M."/>
        </authorList>
    </citation>
    <scope>NUCLEOTIDE SEQUENCE [LARGE SCALE GENOMIC DNA]</scope>
    <source>
        <strain evidence="2">PI 553951</strain>
    </source>
</reference>
<dbReference type="EMBL" id="JBEDUW010000001">
    <property type="protein sequence ID" value="KAK9951760.1"/>
    <property type="molecule type" value="Genomic_DNA"/>
</dbReference>
<protein>
    <submittedName>
        <fullName evidence="2">Uncharacterized protein</fullName>
    </submittedName>
</protein>
<gene>
    <name evidence="2" type="ORF">M0R45_007192</name>
</gene>
<feature type="region of interest" description="Disordered" evidence="1">
    <location>
        <begin position="1"/>
        <end position="86"/>
    </location>
</feature>